<dbReference type="Proteomes" id="UP000011083">
    <property type="component" value="Unassembled WGS sequence"/>
</dbReference>
<dbReference type="OrthoDB" id="2506647at2759"/>
<dbReference type="GeneID" id="14920655"/>
<evidence type="ECO:0008006" key="3">
    <source>
        <dbReference type="Google" id="ProtNLM"/>
    </source>
</evidence>
<proteinExistence type="predicted"/>
<organism evidence="1 2">
    <name type="scientific">Acanthamoeba castellanii (strain ATCC 30010 / Neff)</name>
    <dbReference type="NCBI Taxonomy" id="1257118"/>
    <lineage>
        <taxon>Eukaryota</taxon>
        <taxon>Amoebozoa</taxon>
        <taxon>Discosea</taxon>
        <taxon>Longamoebia</taxon>
        <taxon>Centramoebida</taxon>
        <taxon>Acanthamoebidae</taxon>
        <taxon>Acanthamoeba</taxon>
    </lineage>
</organism>
<dbReference type="VEuPathDB" id="AmoebaDB:ACA1_133360"/>
<dbReference type="Gene3D" id="3.90.280.10">
    <property type="entry name" value="PEBP-like"/>
    <property type="match status" value="1"/>
</dbReference>
<dbReference type="SUPFAM" id="SSF49777">
    <property type="entry name" value="PEBP-like"/>
    <property type="match status" value="1"/>
</dbReference>
<dbReference type="EMBL" id="KB007930">
    <property type="protein sequence ID" value="ELR19823.1"/>
    <property type="molecule type" value="Genomic_DNA"/>
</dbReference>
<name>L8H512_ACACF</name>
<dbReference type="PANTHER" id="PTHR11362">
    <property type="entry name" value="PHOSPHATIDYLETHANOLAMINE-BINDING PROTEIN"/>
    <property type="match status" value="1"/>
</dbReference>
<dbReference type="InterPro" id="IPR008914">
    <property type="entry name" value="PEBP"/>
</dbReference>
<evidence type="ECO:0000313" key="2">
    <source>
        <dbReference type="Proteomes" id="UP000011083"/>
    </source>
</evidence>
<protein>
    <recommendedName>
        <fullName evidence="3">Phosphatidylethanolamine-binding protein</fullName>
    </recommendedName>
</protein>
<dbReference type="InterPro" id="IPR035810">
    <property type="entry name" value="PEBP_euk"/>
</dbReference>
<gene>
    <name evidence="1" type="ORF">ACA1_133360</name>
</gene>
<evidence type="ECO:0000313" key="1">
    <source>
        <dbReference type="EMBL" id="ELR19823.1"/>
    </source>
</evidence>
<dbReference type="RefSeq" id="XP_004341923.1">
    <property type="nucleotide sequence ID" value="XM_004341875.1"/>
</dbReference>
<dbReference type="PANTHER" id="PTHR11362:SF82">
    <property type="entry name" value="PHOSPHATIDYLETHANOLAMINE-BINDING PROTEIN 4"/>
    <property type="match status" value="1"/>
</dbReference>
<dbReference type="STRING" id="1257118.L8H512"/>
<keyword evidence="2" id="KW-1185">Reference proteome</keyword>
<dbReference type="AlphaFoldDB" id="L8H512"/>
<dbReference type="KEGG" id="acan:ACA1_133360"/>
<dbReference type="CDD" id="cd00866">
    <property type="entry name" value="PEBP_euk"/>
    <property type="match status" value="1"/>
</dbReference>
<sequence>MSGYENVLATVTPALTLQLKYGSKGVTEGQELKPSEVQHQPTVDWDADENALYTLAMVDPDAPSRDDPKDREVYVDTNVDVVVVIVGLTLWLSTGAIGCRIKEGDLLTPYQGAAPPPGSGEHRYVLVLFKQPDRIVPEKMSNDTAGRKSFKIEAWAKKNYMLPALAATHFRAQPEEGQQTSSAGK</sequence>
<reference evidence="1 2" key="1">
    <citation type="journal article" date="2013" name="Genome Biol.">
        <title>Genome of Acanthamoeba castellanii highlights extensive lateral gene transfer and early evolution of tyrosine kinase signaling.</title>
        <authorList>
            <person name="Clarke M."/>
            <person name="Lohan A.J."/>
            <person name="Liu B."/>
            <person name="Lagkouvardos I."/>
            <person name="Roy S."/>
            <person name="Zafar N."/>
            <person name="Bertelli C."/>
            <person name="Schilde C."/>
            <person name="Kianianmomeni A."/>
            <person name="Burglin T.R."/>
            <person name="Frech C."/>
            <person name="Turcotte B."/>
            <person name="Kopec K.O."/>
            <person name="Synnott J.M."/>
            <person name="Choo C."/>
            <person name="Paponov I."/>
            <person name="Finkler A."/>
            <person name="Soon Heng Tan C."/>
            <person name="Hutchins A.P."/>
            <person name="Weinmeier T."/>
            <person name="Rattei T."/>
            <person name="Chu J.S."/>
            <person name="Gimenez G."/>
            <person name="Irimia M."/>
            <person name="Rigden D.J."/>
            <person name="Fitzpatrick D.A."/>
            <person name="Lorenzo-Morales J."/>
            <person name="Bateman A."/>
            <person name="Chiu C.H."/>
            <person name="Tang P."/>
            <person name="Hegemann P."/>
            <person name="Fromm H."/>
            <person name="Raoult D."/>
            <person name="Greub G."/>
            <person name="Miranda-Saavedra D."/>
            <person name="Chen N."/>
            <person name="Nash P."/>
            <person name="Ginger M.L."/>
            <person name="Horn M."/>
            <person name="Schaap P."/>
            <person name="Caler L."/>
            <person name="Loftus B."/>
        </authorList>
    </citation>
    <scope>NUCLEOTIDE SEQUENCE [LARGE SCALE GENOMIC DNA]</scope>
    <source>
        <strain evidence="1 2">Neff</strain>
    </source>
</reference>
<dbReference type="Pfam" id="PF01161">
    <property type="entry name" value="PBP"/>
    <property type="match status" value="1"/>
</dbReference>
<accession>L8H512</accession>
<dbReference type="InterPro" id="IPR036610">
    <property type="entry name" value="PEBP-like_sf"/>
</dbReference>